<reference evidence="9 10" key="1">
    <citation type="submission" date="2021-02" db="EMBL/GenBank/DDBJ databases">
        <title>Draft genome and description of Leucobacter sp nov strain Marseille-Q4368.</title>
        <authorList>
            <person name="Boxberger M."/>
            <person name="La Scola B."/>
        </authorList>
    </citation>
    <scope>NUCLEOTIDE SEQUENCE [LARGE SCALE GENOMIC DNA]</scope>
    <source>
        <strain evidence="9 10">Marseille-Q4368</strain>
    </source>
</reference>
<name>A0ABS5M3Z2_9MICO</name>
<dbReference type="Gene3D" id="1.10.1740.10">
    <property type="match status" value="1"/>
</dbReference>
<dbReference type="Proteomes" id="UP000811492">
    <property type="component" value="Unassembled WGS sequence"/>
</dbReference>
<comment type="caution">
    <text evidence="9">The sequence shown here is derived from an EMBL/GenBank/DDBJ whole genome shotgun (WGS) entry which is preliminary data.</text>
</comment>
<accession>A0ABS5M3Z2</accession>
<evidence type="ECO:0000256" key="2">
    <source>
        <dbReference type="ARBA" id="ARBA00023015"/>
    </source>
</evidence>
<evidence type="ECO:0000256" key="1">
    <source>
        <dbReference type="ARBA" id="ARBA00010641"/>
    </source>
</evidence>
<sequence>MGRYRVSGEDRALGIAAADDRIVAGRAADGDPEAFAVLVRRYTPMMRAYARRLLNGTADVDDVVQDAFVTAWEQLPGLEDPGKVKSWLMRITSRKAIDRLRAARPHSDVDAVELPASPRSTPSRQVEARAGIAALHAALNELPESQRECWVMREIGGSSYDEIAEELQIPRSTVRGLLARARKDIIVRMEQWR</sequence>
<dbReference type="Pfam" id="PF04542">
    <property type="entry name" value="Sigma70_r2"/>
    <property type="match status" value="1"/>
</dbReference>
<feature type="domain" description="RNA polymerase sigma factor 70 region 4 type 2" evidence="8">
    <location>
        <begin position="134"/>
        <end position="184"/>
    </location>
</feature>
<evidence type="ECO:0000259" key="7">
    <source>
        <dbReference type="Pfam" id="PF04542"/>
    </source>
</evidence>
<dbReference type="InterPro" id="IPR036388">
    <property type="entry name" value="WH-like_DNA-bd_sf"/>
</dbReference>
<dbReference type="SUPFAM" id="SSF88946">
    <property type="entry name" value="Sigma2 domain of RNA polymerase sigma factors"/>
    <property type="match status" value="1"/>
</dbReference>
<dbReference type="InterPro" id="IPR007627">
    <property type="entry name" value="RNA_pol_sigma70_r2"/>
</dbReference>
<dbReference type="InterPro" id="IPR014284">
    <property type="entry name" value="RNA_pol_sigma-70_dom"/>
</dbReference>
<keyword evidence="2 6" id="KW-0805">Transcription regulation</keyword>
<dbReference type="CDD" id="cd06171">
    <property type="entry name" value="Sigma70_r4"/>
    <property type="match status" value="1"/>
</dbReference>
<comment type="similarity">
    <text evidence="1 6">Belongs to the sigma-70 factor family. ECF subfamily.</text>
</comment>
<proteinExistence type="inferred from homology"/>
<feature type="domain" description="RNA polymerase sigma-70 region 2" evidence="7">
    <location>
        <begin position="38"/>
        <end position="104"/>
    </location>
</feature>
<evidence type="ECO:0000256" key="6">
    <source>
        <dbReference type="RuleBase" id="RU000716"/>
    </source>
</evidence>
<dbReference type="PANTHER" id="PTHR43133">
    <property type="entry name" value="RNA POLYMERASE ECF-TYPE SIGMA FACTO"/>
    <property type="match status" value="1"/>
</dbReference>
<protein>
    <recommendedName>
        <fullName evidence="6">RNA polymerase sigma factor</fullName>
    </recommendedName>
</protein>
<dbReference type="SUPFAM" id="SSF88659">
    <property type="entry name" value="Sigma3 and sigma4 domains of RNA polymerase sigma factors"/>
    <property type="match status" value="1"/>
</dbReference>
<evidence type="ECO:0000313" key="10">
    <source>
        <dbReference type="Proteomes" id="UP000811492"/>
    </source>
</evidence>
<dbReference type="InterPro" id="IPR013325">
    <property type="entry name" value="RNA_pol_sigma_r2"/>
</dbReference>
<dbReference type="PROSITE" id="PS01063">
    <property type="entry name" value="SIGMA70_ECF"/>
    <property type="match status" value="1"/>
</dbReference>
<evidence type="ECO:0000256" key="4">
    <source>
        <dbReference type="ARBA" id="ARBA00023125"/>
    </source>
</evidence>
<dbReference type="InterPro" id="IPR000838">
    <property type="entry name" value="RNA_pol_sigma70_ECF_CS"/>
</dbReference>
<keyword evidence="3 6" id="KW-0731">Sigma factor</keyword>
<keyword evidence="5 6" id="KW-0804">Transcription</keyword>
<evidence type="ECO:0000256" key="5">
    <source>
        <dbReference type="ARBA" id="ARBA00023163"/>
    </source>
</evidence>
<dbReference type="Pfam" id="PF08281">
    <property type="entry name" value="Sigma70_r4_2"/>
    <property type="match status" value="1"/>
</dbReference>
<dbReference type="EMBL" id="JAFEVO010000001">
    <property type="protein sequence ID" value="MBS3181909.1"/>
    <property type="molecule type" value="Genomic_DNA"/>
</dbReference>
<dbReference type="Gene3D" id="1.10.10.10">
    <property type="entry name" value="Winged helix-like DNA-binding domain superfamily/Winged helix DNA-binding domain"/>
    <property type="match status" value="1"/>
</dbReference>
<dbReference type="InterPro" id="IPR013324">
    <property type="entry name" value="RNA_pol_sigma_r3/r4-like"/>
</dbReference>
<evidence type="ECO:0000313" key="9">
    <source>
        <dbReference type="EMBL" id="MBS3181909.1"/>
    </source>
</evidence>
<keyword evidence="4 6" id="KW-0238">DNA-binding</keyword>
<evidence type="ECO:0000256" key="3">
    <source>
        <dbReference type="ARBA" id="ARBA00023082"/>
    </source>
</evidence>
<dbReference type="InterPro" id="IPR013249">
    <property type="entry name" value="RNA_pol_sigma70_r4_t2"/>
</dbReference>
<organism evidence="9 10">
    <name type="scientific">Leucobacter manosquensis</name>
    <dbReference type="NCBI Taxonomy" id="2810611"/>
    <lineage>
        <taxon>Bacteria</taxon>
        <taxon>Bacillati</taxon>
        <taxon>Actinomycetota</taxon>
        <taxon>Actinomycetes</taxon>
        <taxon>Micrococcales</taxon>
        <taxon>Microbacteriaceae</taxon>
        <taxon>Leucobacter</taxon>
    </lineage>
</organism>
<dbReference type="NCBIfam" id="TIGR02937">
    <property type="entry name" value="sigma70-ECF"/>
    <property type="match status" value="1"/>
</dbReference>
<dbReference type="PANTHER" id="PTHR43133:SF8">
    <property type="entry name" value="RNA POLYMERASE SIGMA FACTOR HI_1459-RELATED"/>
    <property type="match status" value="1"/>
</dbReference>
<dbReference type="InterPro" id="IPR039425">
    <property type="entry name" value="RNA_pol_sigma-70-like"/>
</dbReference>
<evidence type="ECO:0000259" key="8">
    <source>
        <dbReference type="Pfam" id="PF08281"/>
    </source>
</evidence>
<gene>
    <name evidence="9" type="ORF">JSQ98_06820</name>
</gene>
<keyword evidence="10" id="KW-1185">Reference proteome</keyword>